<proteinExistence type="predicted"/>
<evidence type="ECO:0000313" key="4">
    <source>
        <dbReference type="Proteomes" id="UP000887159"/>
    </source>
</evidence>
<protein>
    <submittedName>
        <fullName evidence="3">Transposable element Tcb2 transposase</fullName>
    </submittedName>
</protein>
<feature type="domain" description="Tc1-like transposase DDE" evidence="2">
    <location>
        <begin position="97"/>
        <end position="157"/>
    </location>
</feature>
<dbReference type="AlphaFoldDB" id="A0A8X6WL14"/>
<dbReference type="Proteomes" id="UP000887159">
    <property type="component" value="Unassembled WGS sequence"/>
</dbReference>
<dbReference type="Pfam" id="PF01498">
    <property type="entry name" value="HTH_Tnp_Tc3_2"/>
    <property type="match status" value="1"/>
</dbReference>
<comment type="caution">
    <text evidence="3">The sequence shown here is derived from an EMBL/GenBank/DDBJ whole genome shotgun (WGS) entry which is preliminary data.</text>
</comment>
<accession>A0A8X6WL14</accession>
<keyword evidence="4" id="KW-1185">Reference proteome</keyword>
<dbReference type="InterPro" id="IPR002492">
    <property type="entry name" value="Transposase_Tc1-like"/>
</dbReference>
<dbReference type="InterPro" id="IPR036397">
    <property type="entry name" value="RNaseH_sf"/>
</dbReference>
<dbReference type="InterPro" id="IPR038717">
    <property type="entry name" value="Tc1-like_DDE_dom"/>
</dbReference>
<dbReference type="Gene3D" id="3.30.420.10">
    <property type="entry name" value="Ribonuclease H-like superfamily/Ribonuclease H"/>
    <property type="match status" value="1"/>
</dbReference>
<organism evidence="3 4">
    <name type="scientific">Trichonephila clavipes</name>
    <name type="common">Golden silk orbweaver</name>
    <name type="synonym">Nephila clavipes</name>
    <dbReference type="NCBI Taxonomy" id="2585209"/>
    <lineage>
        <taxon>Eukaryota</taxon>
        <taxon>Metazoa</taxon>
        <taxon>Ecdysozoa</taxon>
        <taxon>Arthropoda</taxon>
        <taxon>Chelicerata</taxon>
        <taxon>Arachnida</taxon>
        <taxon>Araneae</taxon>
        <taxon>Araneomorphae</taxon>
        <taxon>Entelegynae</taxon>
        <taxon>Araneoidea</taxon>
        <taxon>Nephilidae</taxon>
        <taxon>Trichonephila</taxon>
    </lineage>
</organism>
<reference evidence="3" key="1">
    <citation type="submission" date="2020-08" db="EMBL/GenBank/DDBJ databases">
        <title>Multicomponent nature underlies the extraordinary mechanical properties of spider dragline silk.</title>
        <authorList>
            <person name="Kono N."/>
            <person name="Nakamura H."/>
            <person name="Mori M."/>
            <person name="Yoshida Y."/>
            <person name="Ohtoshi R."/>
            <person name="Malay A.D."/>
            <person name="Moran D.A.P."/>
            <person name="Tomita M."/>
            <person name="Numata K."/>
            <person name="Arakawa K."/>
        </authorList>
    </citation>
    <scope>NUCLEOTIDE SEQUENCE</scope>
</reference>
<dbReference type="GO" id="GO:0003677">
    <property type="term" value="F:DNA binding"/>
    <property type="evidence" value="ECO:0007669"/>
    <property type="project" value="InterPro"/>
</dbReference>
<evidence type="ECO:0000259" key="1">
    <source>
        <dbReference type="Pfam" id="PF01498"/>
    </source>
</evidence>
<evidence type="ECO:0000313" key="3">
    <source>
        <dbReference type="EMBL" id="GFY36239.1"/>
    </source>
</evidence>
<gene>
    <name evidence="3" type="primary">X975_15742</name>
    <name evidence="3" type="ORF">TNCV_4846111</name>
</gene>
<dbReference type="GO" id="GO:0006313">
    <property type="term" value="P:DNA transposition"/>
    <property type="evidence" value="ECO:0007669"/>
    <property type="project" value="InterPro"/>
</dbReference>
<dbReference type="EMBL" id="BMAU01021435">
    <property type="protein sequence ID" value="GFY36239.1"/>
    <property type="molecule type" value="Genomic_DNA"/>
</dbReference>
<dbReference type="Pfam" id="PF13358">
    <property type="entry name" value="DDE_3"/>
    <property type="match status" value="1"/>
</dbReference>
<feature type="domain" description="Transposase Tc1-like" evidence="1">
    <location>
        <begin position="4"/>
        <end position="58"/>
    </location>
</feature>
<name>A0A8X6WL14_TRICX</name>
<evidence type="ECO:0000259" key="2">
    <source>
        <dbReference type="Pfam" id="PF13358"/>
    </source>
</evidence>
<sequence length="198" mass="22869">MAVNDRTASSRQLAARWSTVAGVLMSVSSIRRRLLHRGLRERVPLYRIHLTANHRRLRESRFNLWEHDDRIRVRRYAGERCLPLCVVKRHSGLTSGVMQDNARPHVAKTVRDFCSAQHMQLLPWSAYSPDMSPIEHVWDLVGRHLVRDPRLAASKDELLLRIQTIWNSLPQADNQNLFDSVPRHIAALIAVWGGCTKY</sequence>
<dbReference type="GO" id="GO:0015074">
    <property type="term" value="P:DNA integration"/>
    <property type="evidence" value="ECO:0007669"/>
    <property type="project" value="InterPro"/>
</dbReference>